<dbReference type="Proteomes" id="UP000249789">
    <property type="component" value="Unassembled WGS sequence"/>
</dbReference>
<proteinExistence type="predicted"/>
<dbReference type="AlphaFoldDB" id="A0A8G1W0A0"/>
<evidence type="ECO:0000313" key="3">
    <source>
        <dbReference type="Proteomes" id="UP000249789"/>
    </source>
</evidence>
<dbReference type="VEuPathDB" id="FungiDB:BO72DRAFT_494021"/>
<feature type="region of interest" description="Disordered" evidence="1">
    <location>
        <begin position="157"/>
        <end position="180"/>
    </location>
</feature>
<dbReference type="RefSeq" id="XP_040803675.1">
    <property type="nucleotide sequence ID" value="XM_040948431.1"/>
</dbReference>
<evidence type="ECO:0000256" key="1">
    <source>
        <dbReference type="SAM" id="MobiDB-lite"/>
    </source>
</evidence>
<name>A0A8G1W0A0_9EURO</name>
<accession>A0A8G1W0A0</accession>
<reference evidence="2 3" key="1">
    <citation type="submission" date="2018-02" db="EMBL/GenBank/DDBJ databases">
        <title>The genomes of Aspergillus section Nigri reveals drivers in fungal speciation.</title>
        <authorList>
            <consortium name="DOE Joint Genome Institute"/>
            <person name="Vesth T.C."/>
            <person name="Nybo J."/>
            <person name="Theobald S."/>
            <person name="Brandl J."/>
            <person name="Frisvad J.C."/>
            <person name="Nielsen K.F."/>
            <person name="Lyhne E.K."/>
            <person name="Kogle M.E."/>
            <person name="Kuo A."/>
            <person name="Riley R."/>
            <person name="Clum A."/>
            <person name="Nolan M."/>
            <person name="Lipzen A."/>
            <person name="Salamov A."/>
            <person name="Henrissat B."/>
            <person name="Wiebenga A."/>
            <person name="De vries R.P."/>
            <person name="Grigoriev I.V."/>
            <person name="Mortensen U.H."/>
            <person name="Andersen M.R."/>
            <person name="Baker S.E."/>
        </authorList>
    </citation>
    <scope>NUCLEOTIDE SEQUENCE [LARGE SCALE GENOMIC DNA]</scope>
    <source>
        <strain evidence="2 3">CBS 313.89</strain>
    </source>
</reference>
<gene>
    <name evidence="2" type="ORF">BO72DRAFT_494021</name>
</gene>
<evidence type="ECO:0000313" key="2">
    <source>
        <dbReference type="EMBL" id="RAK79665.1"/>
    </source>
</evidence>
<keyword evidence="3" id="KW-1185">Reference proteome</keyword>
<feature type="compositionally biased region" description="Polar residues" evidence="1">
    <location>
        <begin position="167"/>
        <end position="180"/>
    </location>
</feature>
<organism evidence="2 3">
    <name type="scientific">Aspergillus fijiensis CBS 313.89</name>
    <dbReference type="NCBI Taxonomy" id="1448319"/>
    <lineage>
        <taxon>Eukaryota</taxon>
        <taxon>Fungi</taxon>
        <taxon>Dikarya</taxon>
        <taxon>Ascomycota</taxon>
        <taxon>Pezizomycotina</taxon>
        <taxon>Eurotiomycetes</taxon>
        <taxon>Eurotiomycetidae</taxon>
        <taxon>Eurotiales</taxon>
        <taxon>Aspergillaceae</taxon>
        <taxon>Aspergillus</taxon>
    </lineage>
</organism>
<sequence>MNRQPLPGQLNTRGECRAGQIFEEHRAWVAQHEFEPSDCPRFGYLLMIDGPCLRSILGTTGPREADVSFPSSSRASWAGPYGYINILDVAEHDPEASDYVEGPFYDGRMRMGLDALVLFAGQTEDYPLCEQSIPLTSTDQVMYTGGTHARLEPRSLVTHRRREDSSYPCSILNSSPSTQA</sequence>
<protein>
    <submittedName>
        <fullName evidence="2">Uncharacterized protein</fullName>
    </submittedName>
</protein>
<dbReference type="GeneID" id="63865764"/>
<dbReference type="OrthoDB" id="4502083at2759"/>
<dbReference type="EMBL" id="KZ824632">
    <property type="protein sequence ID" value="RAK79665.1"/>
    <property type="molecule type" value="Genomic_DNA"/>
</dbReference>